<protein>
    <submittedName>
        <fullName evidence="3">[Fe-S]-binding protein</fullName>
    </submittedName>
</protein>
<evidence type="ECO:0000313" key="2">
    <source>
        <dbReference type="EMBL" id="KHF26275.1"/>
    </source>
</evidence>
<feature type="domain" description="Core" evidence="1">
    <location>
        <begin position="11"/>
        <end position="93"/>
    </location>
</feature>
<dbReference type="OrthoDB" id="5770208at2"/>
<dbReference type="eggNOG" id="COG0316">
    <property type="taxonomic scope" value="Bacteria"/>
</dbReference>
<dbReference type="GeneID" id="86992550"/>
<dbReference type="InterPro" id="IPR035903">
    <property type="entry name" value="HesB-like_dom_sf"/>
</dbReference>
<dbReference type="GO" id="GO:0005506">
    <property type="term" value="F:iron ion binding"/>
    <property type="evidence" value="ECO:0007669"/>
    <property type="project" value="TreeGrafter"/>
</dbReference>
<reference evidence="3" key="2">
    <citation type="submission" date="2016-11" db="EMBL/GenBank/DDBJ databases">
        <title>Mixed transmission modes and dynamic genome evolution in an obligate animal-bacterial symbiosis.</title>
        <authorList>
            <person name="Russell S.L."/>
            <person name="Corbett-Detig R.B."/>
            <person name="Cavanaugh C.M."/>
        </authorList>
    </citation>
    <scope>NUCLEOTIDE SEQUENCE [LARGE SCALE GENOMIC DNA]</scope>
    <source>
        <strain evidence="3">MA-KB16</strain>
    </source>
</reference>
<evidence type="ECO:0000259" key="1">
    <source>
        <dbReference type="Pfam" id="PF01521"/>
    </source>
</evidence>
<dbReference type="InterPro" id="IPR000361">
    <property type="entry name" value="ATAP_core_dom"/>
</dbReference>
<dbReference type="EMBL" id="JRAA01000001">
    <property type="protein sequence ID" value="KHF26275.1"/>
    <property type="molecule type" value="Genomic_DNA"/>
</dbReference>
<dbReference type="Proteomes" id="UP000030856">
    <property type="component" value="Unassembled WGS sequence"/>
</dbReference>
<reference evidence="2 4" key="1">
    <citation type="journal article" date="2014" name="BMC Genomics">
        <title>The genome of the intracellular bacterium of the coastal bivalve, Solemya velum: a blueprint for thriving in and out of symbiosis.</title>
        <authorList>
            <person name="Dmytrenko O."/>
            <person name="Russell S.L."/>
            <person name="Loo W.T."/>
            <person name="Fontanez K.M."/>
            <person name="Liao L."/>
            <person name="Roeselers G."/>
            <person name="Sharma R."/>
            <person name="Stewart F.J."/>
            <person name="Newton I.L."/>
            <person name="Woyke T."/>
            <person name="Wu D."/>
            <person name="Lang J.M."/>
            <person name="Eisen J.A."/>
            <person name="Cavanaugh C.M."/>
        </authorList>
    </citation>
    <scope>NUCLEOTIDE SEQUENCE [LARGE SCALE GENOMIC DNA]</scope>
    <source>
        <strain evidence="2 4">WH</strain>
    </source>
</reference>
<accession>A0A0B0HB18</accession>
<dbReference type="PANTHER" id="PTHR43011">
    <property type="entry name" value="IRON-SULFUR CLUSTER ASSEMBLY 2 HOMOLOG, MITOCHONDRIAL"/>
    <property type="match status" value="1"/>
</dbReference>
<dbReference type="RefSeq" id="WP_043116018.1">
    <property type="nucleotide sequence ID" value="NZ_JRAA01000001.1"/>
</dbReference>
<dbReference type="Gene3D" id="2.60.300.12">
    <property type="entry name" value="HesB-like domain"/>
    <property type="match status" value="1"/>
</dbReference>
<proteinExistence type="predicted"/>
<dbReference type="Pfam" id="PF01521">
    <property type="entry name" value="Fe-S_biosyn"/>
    <property type="match status" value="1"/>
</dbReference>
<sequence>MSTNLLTDTDLSLTETAQGKMAELFTQIEDDVQGVRVYATPGGCSGISFGMSFTDQLNSNDMVLACNTFKVIVDDGTMEYLKGVEIDFVDRGNGDASFVFNNLKPVDGAGCGTCGSAGGGCS</sequence>
<dbReference type="AlphaFoldDB" id="A0A0B0HB18"/>
<dbReference type="InterPro" id="IPR016092">
    <property type="entry name" value="ATAP"/>
</dbReference>
<organism evidence="2 4">
    <name type="scientific">Solemya velum gill symbiont</name>
    <dbReference type="NCBI Taxonomy" id="2340"/>
    <lineage>
        <taxon>Bacteria</taxon>
        <taxon>Pseudomonadati</taxon>
        <taxon>Pseudomonadota</taxon>
        <taxon>Gammaproteobacteria</taxon>
        <taxon>sulfur-oxidizing symbionts</taxon>
    </lineage>
</organism>
<evidence type="ECO:0000313" key="3">
    <source>
        <dbReference type="EMBL" id="OOY35982.1"/>
    </source>
</evidence>
<dbReference type="SUPFAM" id="SSF89360">
    <property type="entry name" value="HesB-like domain"/>
    <property type="match status" value="1"/>
</dbReference>
<gene>
    <name evidence="3" type="ORF">BOV88_02800</name>
    <name evidence="2" type="ORF">JV46_15990</name>
</gene>
<dbReference type="Proteomes" id="UP000190962">
    <property type="component" value="Unassembled WGS sequence"/>
</dbReference>
<dbReference type="GO" id="GO:0051539">
    <property type="term" value="F:4 iron, 4 sulfur cluster binding"/>
    <property type="evidence" value="ECO:0007669"/>
    <property type="project" value="TreeGrafter"/>
</dbReference>
<dbReference type="EMBL" id="MPNX01000002">
    <property type="protein sequence ID" value="OOY35982.1"/>
    <property type="molecule type" value="Genomic_DNA"/>
</dbReference>
<keyword evidence="4" id="KW-1185">Reference proteome</keyword>
<dbReference type="GO" id="GO:0051537">
    <property type="term" value="F:2 iron, 2 sulfur cluster binding"/>
    <property type="evidence" value="ECO:0007669"/>
    <property type="project" value="UniProtKB-ARBA"/>
</dbReference>
<comment type="caution">
    <text evidence="2">The sequence shown here is derived from an EMBL/GenBank/DDBJ whole genome shotgun (WGS) entry which is preliminary data.</text>
</comment>
<dbReference type="GO" id="GO:0016226">
    <property type="term" value="P:iron-sulfur cluster assembly"/>
    <property type="evidence" value="ECO:0007669"/>
    <property type="project" value="InterPro"/>
</dbReference>
<name>A0A0B0HB18_SOVGS</name>
<dbReference type="STRING" id="2340.JV46_15990"/>
<evidence type="ECO:0000313" key="4">
    <source>
        <dbReference type="Proteomes" id="UP000030856"/>
    </source>
</evidence>
<dbReference type="NCBIfam" id="TIGR00049">
    <property type="entry name" value="iron-sulfur cluster assembly accessory protein"/>
    <property type="match status" value="1"/>
</dbReference>
<dbReference type="PANTHER" id="PTHR43011:SF1">
    <property type="entry name" value="IRON-SULFUR CLUSTER ASSEMBLY 2 HOMOLOG, MITOCHONDRIAL"/>
    <property type="match status" value="1"/>
</dbReference>